<accession>A0A9K3N4F7</accession>
<organism evidence="2 3">
    <name type="scientific">Helianthus annuus</name>
    <name type="common">Common sunflower</name>
    <dbReference type="NCBI Taxonomy" id="4232"/>
    <lineage>
        <taxon>Eukaryota</taxon>
        <taxon>Viridiplantae</taxon>
        <taxon>Streptophyta</taxon>
        <taxon>Embryophyta</taxon>
        <taxon>Tracheophyta</taxon>
        <taxon>Spermatophyta</taxon>
        <taxon>Magnoliopsida</taxon>
        <taxon>eudicotyledons</taxon>
        <taxon>Gunneridae</taxon>
        <taxon>Pentapetalae</taxon>
        <taxon>asterids</taxon>
        <taxon>campanulids</taxon>
        <taxon>Asterales</taxon>
        <taxon>Asteraceae</taxon>
        <taxon>Asteroideae</taxon>
        <taxon>Heliantheae alliance</taxon>
        <taxon>Heliantheae</taxon>
        <taxon>Helianthus</taxon>
    </lineage>
</organism>
<feature type="region of interest" description="Disordered" evidence="1">
    <location>
        <begin position="17"/>
        <end position="55"/>
    </location>
</feature>
<evidence type="ECO:0000313" key="2">
    <source>
        <dbReference type="EMBL" id="KAF5786619.1"/>
    </source>
</evidence>
<dbReference type="AlphaFoldDB" id="A0A9K3N4F7"/>
<protein>
    <submittedName>
        <fullName evidence="2">Uncharacterized protein</fullName>
    </submittedName>
</protein>
<evidence type="ECO:0000256" key="1">
    <source>
        <dbReference type="SAM" id="MobiDB-lite"/>
    </source>
</evidence>
<gene>
    <name evidence="2" type="ORF">HanXRQr2_Chr10g0443111</name>
</gene>
<dbReference type="EMBL" id="MNCJ02000325">
    <property type="protein sequence ID" value="KAF5786619.1"/>
    <property type="molecule type" value="Genomic_DNA"/>
</dbReference>
<reference evidence="2" key="1">
    <citation type="journal article" date="2017" name="Nature">
        <title>The sunflower genome provides insights into oil metabolism, flowering and Asterid evolution.</title>
        <authorList>
            <person name="Badouin H."/>
            <person name="Gouzy J."/>
            <person name="Grassa C.J."/>
            <person name="Murat F."/>
            <person name="Staton S.E."/>
            <person name="Cottret L."/>
            <person name="Lelandais-Briere C."/>
            <person name="Owens G.L."/>
            <person name="Carrere S."/>
            <person name="Mayjonade B."/>
            <person name="Legrand L."/>
            <person name="Gill N."/>
            <person name="Kane N.C."/>
            <person name="Bowers J.E."/>
            <person name="Hubner S."/>
            <person name="Bellec A."/>
            <person name="Berard A."/>
            <person name="Berges H."/>
            <person name="Blanchet N."/>
            <person name="Boniface M.C."/>
            <person name="Brunel D."/>
            <person name="Catrice O."/>
            <person name="Chaidir N."/>
            <person name="Claudel C."/>
            <person name="Donnadieu C."/>
            <person name="Faraut T."/>
            <person name="Fievet G."/>
            <person name="Helmstetter N."/>
            <person name="King M."/>
            <person name="Knapp S.J."/>
            <person name="Lai Z."/>
            <person name="Le Paslier M.C."/>
            <person name="Lippi Y."/>
            <person name="Lorenzon L."/>
            <person name="Mandel J.R."/>
            <person name="Marage G."/>
            <person name="Marchand G."/>
            <person name="Marquand E."/>
            <person name="Bret-Mestries E."/>
            <person name="Morien E."/>
            <person name="Nambeesan S."/>
            <person name="Nguyen T."/>
            <person name="Pegot-Espagnet P."/>
            <person name="Pouilly N."/>
            <person name="Raftis F."/>
            <person name="Sallet E."/>
            <person name="Schiex T."/>
            <person name="Thomas J."/>
            <person name="Vandecasteele C."/>
            <person name="Vares D."/>
            <person name="Vear F."/>
            <person name="Vautrin S."/>
            <person name="Crespi M."/>
            <person name="Mangin B."/>
            <person name="Burke J.M."/>
            <person name="Salse J."/>
            <person name="Munos S."/>
            <person name="Vincourt P."/>
            <person name="Rieseberg L.H."/>
            <person name="Langlade N.B."/>
        </authorList>
    </citation>
    <scope>NUCLEOTIDE SEQUENCE</scope>
    <source>
        <tissue evidence="2">Leaves</tissue>
    </source>
</reference>
<name>A0A9K3N4F7_HELAN</name>
<dbReference type="Proteomes" id="UP000215914">
    <property type="component" value="Unassembled WGS sequence"/>
</dbReference>
<reference evidence="2" key="2">
    <citation type="submission" date="2020-06" db="EMBL/GenBank/DDBJ databases">
        <title>Helianthus annuus Genome sequencing and assembly Release 2.</title>
        <authorList>
            <person name="Gouzy J."/>
            <person name="Langlade N."/>
            <person name="Munos S."/>
        </authorList>
    </citation>
    <scope>NUCLEOTIDE SEQUENCE</scope>
    <source>
        <tissue evidence="2">Leaves</tissue>
    </source>
</reference>
<proteinExistence type="predicted"/>
<evidence type="ECO:0000313" key="3">
    <source>
        <dbReference type="Proteomes" id="UP000215914"/>
    </source>
</evidence>
<dbReference type="Gramene" id="mRNA:HanXRQr2_Chr10g0443111">
    <property type="protein sequence ID" value="CDS:HanXRQr2_Chr10g0443111.1"/>
    <property type="gene ID" value="HanXRQr2_Chr10g0443111"/>
</dbReference>
<feature type="compositionally biased region" description="Acidic residues" evidence="1">
    <location>
        <begin position="28"/>
        <end position="39"/>
    </location>
</feature>
<sequence>MDRFLKRCVWCLLPAPISSSSIGIPDLNDSEDEHDDEDKANEFSSLLFSKPLTPP</sequence>
<keyword evidence="3" id="KW-1185">Reference proteome</keyword>
<comment type="caution">
    <text evidence="2">The sequence shown here is derived from an EMBL/GenBank/DDBJ whole genome shotgun (WGS) entry which is preliminary data.</text>
</comment>